<comment type="subcellular location">
    <subcellularLocation>
        <location evidence="1">Cytoplasm</location>
    </subcellularLocation>
</comment>
<comment type="function">
    <text evidence="9">Activator of cell division through the inhibition of FtsZ GTPase activity, therefore promoting FtsZ assembly into bundles of protofilaments necessary for the formation of the division Z ring. It is recruited early at mid-cell but it is not essential for cell division.</text>
</comment>
<dbReference type="AlphaFoldDB" id="A0A318EDJ8"/>
<evidence type="ECO:0000256" key="1">
    <source>
        <dbReference type="ARBA" id="ARBA00004496"/>
    </source>
</evidence>
<dbReference type="SUPFAM" id="SSF102829">
    <property type="entry name" value="Cell division protein ZapA-like"/>
    <property type="match status" value="1"/>
</dbReference>
<comment type="subunit">
    <text evidence="10">Homodimer. Interacts with FtsZ.</text>
</comment>
<dbReference type="Gene3D" id="1.20.5.50">
    <property type="match status" value="1"/>
</dbReference>
<dbReference type="InterPro" id="IPR042233">
    <property type="entry name" value="Cell_div_ZapA_N"/>
</dbReference>
<dbReference type="PANTHER" id="PTHR34981">
    <property type="entry name" value="CELL DIVISION PROTEIN ZAPA"/>
    <property type="match status" value="1"/>
</dbReference>
<gene>
    <name evidence="12" type="ORF">C8D93_105171</name>
</gene>
<dbReference type="GO" id="GO:0043093">
    <property type="term" value="P:FtsZ-dependent cytokinesis"/>
    <property type="evidence" value="ECO:0007669"/>
    <property type="project" value="TreeGrafter"/>
</dbReference>
<dbReference type="GO" id="GO:0000921">
    <property type="term" value="P:septin ring assembly"/>
    <property type="evidence" value="ECO:0007669"/>
    <property type="project" value="TreeGrafter"/>
</dbReference>
<comment type="similarity">
    <text evidence="2">Belongs to the ZapA family. Type 1 subfamily.</text>
</comment>
<dbReference type="InterPro" id="IPR036192">
    <property type="entry name" value="Cell_div_ZapA-like_sf"/>
</dbReference>
<accession>A0A318EDJ8</accession>
<keyword evidence="13" id="KW-1185">Reference proteome</keyword>
<dbReference type="Gene3D" id="3.30.160.880">
    <property type="entry name" value="Cell division protein ZapA protomer, N-terminal domain"/>
    <property type="match status" value="1"/>
</dbReference>
<keyword evidence="6" id="KW-0175">Coiled coil</keyword>
<name>A0A318EDJ8_9GAMM</name>
<evidence type="ECO:0000256" key="7">
    <source>
        <dbReference type="ARBA" id="ARBA00023210"/>
    </source>
</evidence>
<comment type="caution">
    <text evidence="12">The sequence shown here is derived from an EMBL/GenBank/DDBJ whole genome shotgun (WGS) entry which is preliminary data.</text>
</comment>
<evidence type="ECO:0000256" key="6">
    <source>
        <dbReference type="ARBA" id="ARBA00023054"/>
    </source>
</evidence>
<evidence type="ECO:0000256" key="11">
    <source>
        <dbReference type="ARBA" id="ARBA00033158"/>
    </source>
</evidence>
<sequence length="110" mass="12029">MSTRDPGQKPADEPLSITVRIMGKEYSVICPAEEHEALVKSADFLNERMTSIRRRGKALGTEKIAVMAALNIARELLELKGVEGVASASPESVHRLRQLALDIDSTLSIE</sequence>
<dbReference type="PANTHER" id="PTHR34981:SF1">
    <property type="entry name" value="CELL DIVISION PROTEIN ZAPA"/>
    <property type="match status" value="1"/>
</dbReference>
<organism evidence="12 13">
    <name type="scientific">Sinimarinibacterium flocculans</name>
    <dbReference type="NCBI Taxonomy" id="985250"/>
    <lineage>
        <taxon>Bacteria</taxon>
        <taxon>Pseudomonadati</taxon>
        <taxon>Pseudomonadota</taxon>
        <taxon>Gammaproteobacteria</taxon>
        <taxon>Nevskiales</taxon>
        <taxon>Nevskiaceae</taxon>
        <taxon>Sinimarinibacterium</taxon>
    </lineage>
</organism>
<evidence type="ECO:0000256" key="3">
    <source>
        <dbReference type="ARBA" id="ARBA00015195"/>
    </source>
</evidence>
<evidence type="ECO:0000313" key="13">
    <source>
        <dbReference type="Proteomes" id="UP000248330"/>
    </source>
</evidence>
<dbReference type="InterPro" id="IPR007838">
    <property type="entry name" value="Cell_div_ZapA-like"/>
</dbReference>
<evidence type="ECO:0000256" key="4">
    <source>
        <dbReference type="ARBA" id="ARBA00022490"/>
    </source>
</evidence>
<dbReference type="Pfam" id="PF05164">
    <property type="entry name" value="ZapA"/>
    <property type="match status" value="1"/>
</dbReference>
<keyword evidence="8" id="KW-0131">Cell cycle</keyword>
<keyword evidence="7" id="KW-0717">Septation</keyword>
<evidence type="ECO:0000256" key="5">
    <source>
        <dbReference type="ARBA" id="ARBA00022618"/>
    </source>
</evidence>
<dbReference type="Proteomes" id="UP000248330">
    <property type="component" value="Unassembled WGS sequence"/>
</dbReference>
<proteinExistence type="inferred from homology"/>
<evidence type="ECO:0000256" key="8">
    <source>
        <dbReference type="ARBA" id="ARBA00023306"/>
    </source>
</evidence>
<evidence type="ECO:0000256" key="10">
    <source>
        <dbReference type="ARBA" id="ARBA00026068"/>
    </source>
</evidence>
<dbReference type="GO" id="GO:0005829">
    <property type="term" value="C:cytosol"/>
    <property type="evidence" value="ECO:0007669"/>
    <property type="project" value="TreeGrafter"/>
</dbReference>
<dbReference type="EMBL" id="QICN01000005">
    <property type="protein sequence ID" value="PXV67814.1"/>
    <property type="molecule type" value="Genomic_DNA"/>
</dbReference>
<reference evidence="12 13" key="1">
    <citation type="submission" date="2018-04" db="EMBL/GenBank/DDBJ databases">
        <title>Genomic Encyclopedia of Type Strains, Phase IV (KMG-IV): sequencing the most valuable type-strain genomes for metagenomic binning, comparative biology and taxonomic classification.</title>
        <authorList>
            <person name="Goeker M."/>
        </authorList>
    </citation>
    <scope>NUCLEOTIDE SEQUENCE [LARGE SCALE GENOMIC DNA]</scope>
    <source>
        <strain evidence="12 13">DSM 104150</strain>
    </source>
</reference>
<dbReference type="GO" id="GO:0030428">
    <property type="term" value="C:cell septum"/>
    <property type="evidence" value="ECO:0007669"/>
    <property type="project" value="TreeGrafter"/>
</dbReference>
<evidence type="ECO:0000256" key="9">
    <source>
        <dbReference type="ARBA" id="ARBA00024910"/>
    </source>
</evidence>
<keyword evidence="5 12" id="KW-0132">Cell division</keyword>
<evidence type="ECO:0000256" key="2">
    <source>
        <dbReference type="ARBA" id="ARBA00010074"/>
    </source>
</evidence>
<keyword evidence="4" id="KW-0963">Cytoplasm</keyword>
<evidence type="ECO:0000313" key="12">
    <source>
        <dbReference type="EMBL" id="PXV67814.1"/>
    </source>
</evidence>
<protein>
    <recommendedName>
        <fullName evidence="3">Cell division protein ZapA</fullName>
    </recommendedName>
    <alternativeName>
        <fullName evidence="11">Z ring-associated protein ZapA</fullName>
    </alternativeName>
</protein>
<dbReference type="GO" id="GO:0032153">
    <property type="term" value="C:cell division site"/>
    <property type="evidence" value="ECO:0007669"/>
    <property type="project" value="TreeGrafter"/>
</dbReference>
<dbReference type="RefSeq" id="WP_245903887.1">
    <property type="nucleotide sequence ID" value="NZ_CAKZQT010000001.1"/>
</dbReference>
<dbReference type="GO" id="GO:0000917">
    <property type="term" value="P:division septum assembly"/>
    <property type="evidence" value="ECO:0007669"/>
    <property type="project" value="UniProtKB-KW"/>
</dbReference>